<dbReference type="Gene3D" id="3.40.50.720">
    <property type="entry name" value="NAD(P)-binding Rossmann-like Domain"/>
    <property type="match status" value="1"/>
</dbReference>
<comment type="similarity">
    <text evidence="1">Belongs to the short-chain dehydrogenases/reductases (SDR) family.</text>
</comment>
<dbReference type="InterPro" id="IPR057326">
    <property type="entry name" value="KR_dom"/>
</dbReference>
<dbReference type="InterPro" id="IPR002347">
    <property type="entry name" value="SDR_fam"/>
</dbReference>
<dbReference type="InterPro" id="IPR020904">
    <property type="entry name" value="Sc_DH/Rdtase_CS"/>
</dbReference>
<organism evidence="3">
    <name type="scientific">Pseudomonas viridiflava</name>
    <name type="common">Phytomonas viridiflava</name>
    <dbReference type="NCBI Taxonomy" id="33069"/>
    <lineage>
        <taxon>Bacteria</taxon>
        <taxon>Pseudomonadati</taxon>
        <taxon>Pseudomonadota</taxon>
        <taxon>Gammaproteobacteria</taxon>
        <taxon>Pseudomonadales</taxon>
        <taxon>Pseudomonadaceae</taxon>
        <taxon>Pseudomonas</taxon>
    </lineage>
</organism>
<dbReference type="PRINTS" id="PR00080">
    <property type="entry name" value="SDRFAMILY"/>
</dbReference>
<dbReference type="FunFam" id="3.40.50.720:FF:000084">
    <property type="entry name" value="Short-chain dehydrogenase reductase"/>
    <property type="match status" value="1"/>
</dbReference>
<evidence type="ECO:0000256" key="1">
    <source>
        <dbReference type="ARBA" id="ARBA00006484"/>
    </source>
</evidence>
<dbReference type="EMBL" id="AY597277">
    <property type="protein sequence ID" value="AAT96175.1"/>
    <property type="molecule type" value="Genomic_DNA"/>
</dbReference>
<feature type="domain" description="Ketoreductase" evidence="2">
    <location>
        <begin position="49"/>
        <end position="252"/>
    </location>
</feature>
<dbReference type="PANTHER" id="PTHR42760:SF135">
    <property type="entry name" value="BLL7886 PROTEIN"/>
    <property type="match status" value="1"/>
</dbReference>
<reference evidence="3" key="1">
    <citation type="journal article" date="2006" name="Proc. Natl. Acad. Sci. U.S.A.">
        <title>Presence/absence polymorphism for alternative pathogenicity islands in Pseudomonas viridiflava, a pathogen of Arabidopsis.</title>
        <authorList>
            <person name="Araki H."/>
            <person name="Tian D."/>
            <person name="Goss E.M."/>
            <person name="Jakob K."/>
            <person name="Halldorsdottir S.S."/>
            <person name="Kreitman M."/>
            <person name="Bergelson J."/>
        </authorList>
    </citation>
    <scope>NUCLEOTIDE SEQUENCE</scope>
    <source>
        <strain evidence="3">LP23.1a</strain>
    </source>
</reference>
<dbReference type="AlphaFoldDB" id="I6LCP3"/>
<dbReference type="InterPro" id="IPR036291">
    <property type="entry name" value="NAD(P)-bd_dom_sf"/>
</dbReference>
<dbReference type="Pfam" id="PF13561">
    <property type="entry name" value="adh_short_C2"/>
    <property type="match status" value="1"/>
</dbReference>
<dbReference type="SMART" id="SM00822">
    <property type="entry name" value="PKS_KR"/>
    <property type="match status" value="1"/>
</dbReference>
<dbReference type="GO" id="GO:0016616">
    <property type="term" value="F:oxidoreductase activity, acting on the CH-OH group of donors, NAD or NADP as acceptor"/>
    <property type="evidence" value="ECO:0007669"/>
    <property type="project" value="TreeGrafter"/>
</dbReference>
<evidence type="ECO:0000313" key="3">
    <source>
        <dbReference type="EMBL" id="AAT96175.1"/>
    </source>
</evidence>
<dbReference type="NCBIfam" id="NF005559">
    <property type="entry name" value="PRK07231.1"/>
    <property type="match status" value="1"/>
</dbReference>
<dbReference type="PROSITE" id="PS00061">
    <property type="entry name" value="ADH_SHORT"/>
    <property type="match status" value="1"/>
</dbReference>
<protein>
    <submittedName>
        <fullName evidence="3">Putative short-chain type regulator</fullName>
    </submittedName>
</protein>
<dbReference type="PRINTS" id="PR00081">
    <property type="entry name" value="GDHRDH"/>
</dbReference>
<name>I6LCP3_PSEVI</name>
<dbReference type="GO" id="GO:0030497">
    <property type="term" value="P:fatty acid elongation"/>
    <property type="evidence" value="ECO:0007669"/>
    <property type="project" value="TreeGrafter"/>
</dbReference>
<proteinExistence type="inferred from homology"/>
<accession>I6LCP3</accession>
<evidence type="ECO:0000259" key="2">
    <source>
        <dbReference type="SMART" id="SM00822"/>
    </source>
</evidence>
<dbReference type="PANTHER" id="PTHR42760">
    <property type="entry name" value="SHORT-CHAIN DEHYDROGENASES/REDUCTASES FAMILY MEMBER"/>
    <property type="match status" value="1"/>
</dbReference>
<dbReference type="SUPFAM" id="SSF51735">
    <property type="entry name" value="NAD(P)-binding Rossmann-fold domains"/>
    <property type="match status" value="1"/>
</dbReference>
<sequence>MTRGEFFSSTSEGSVIARRQYREHSEPIDHLNRTHKNNQRTPLMLLQGKVAIITGAASERGIGRATAVTFAQHGARVVILDLDESAARDAAAALGEGHLGLAANVADESQVKQAVAKIIEHFGRIDVLVNNAGITQPIKTLDIRPGDYDKVLDVSLRGTLLMSQAVIPTMRAQGSGSIVCMSSVSAQRGGGIFGGPHYSAAKAGVLGLGKAMAREFGPDQIRINSIAPGLIHTDITGGLMQDERRHAIIEGIPLGRLGAAQDVANAALFLASDLSSYLTGVTLDVNGGMLIH</sequence>